<organism evidence="5 6">
    <name type="scientific">Phascolomyces articulosus</name>
    <dbReference type="NCBI Taxonomy" id="60185"/>
    <lineage>
        <taxon>Eukaryota</taxon>
        <taxon>Fungi</taxon>
        <taxon>Fungi incertae sedis</taxon>
        <taxon>Mucoromycota</taxon>
        <taxon>Mucoromycotina</taxon>
        <taxon>Mucoromycetes</taxon>
        <taxon>Mucorales</taxon>
        <taxon>Lichtheimiaceae</taxon>
        <taxon>Phascolomyces</taxon>
    </lineage>
</organism>
<dbReference type="AlphaFoldDB" id="A0AAD5K5P3"/>
<keyword evidence="2" id="KW-0812">Transmembrane</keyword>
<dbReference type="InterPro" id="IPR055561">
    <property type="entry name" value="DUF7137"/>
</dbReference>
<feature type="compositionally biased region" description="Low complexity" evidence="1">
    <location>
        <begin position="51"/>
        <end position="62"/>
    </location>
</feature>
<name>A0AAD5K5P3_9FUNG</name>
<keyword evidence="3" id="KW-0732">Signal</keyword>
<sequence length="272" mass="28854">MHLHTRLLLLFAFLFSILTASAVEFEKRVPQEPGQQPVPSSNAEPAPPSSNAPQPTNAPPASGSGSQAPNTAVGSQQPQGNQTANGSDPVAGLPTTGSFGNTIYPGEATFIEPTGSKSVSPLFRIDSRENVTFRWGYSSLRVRPVNLTLAAVGPQSATYTIAQMDGGATSAVWHLSDVPAETPLFNGMYQIQLYDQRGVSAHAQPGYLAPASRLTIAFYNPESYRPMTGSDYCPTCFYDAGNRLLSHTFGGLGIAFGIACVTSVAFIYGLLY</sequence>
<keyword evidence="2" id="KW-0472">Membrane</keyword>
<feature type="compositionally biased region" description="Polar residues" evidence="1">
    <location>
        <begin position="63"/>
        <end position="86"/>
    </location>
</feature>
<feature type="signal peptide" evidence="3">
    <location>
        <begin position="1"/>
        <end position="22"/>
    </location>
</feature>
<keyword evidence="6" id="KW-1185">Reference proteome</keyword>
<reference evidence="5" key="1">
    <citation type="journal article" date="2022" name="IScience">
        <title>Evolution of zygomycete secretomes and the origins of terrestrial fungal ecologies.</title>
        <authorList>
            <person name="Chang Y."/>
            <person name="Wang Y."/>
            <person name="Mondo S."/>
            <person name="Ahrendt S."/>
            <person name="Andreopoulos W."/>
            <person name="Barry K."/>
            <person name="Beard J."/>
            <person name="Benny G.L."/>
            <person name="Blankenship S."/>
            <person name="Bonito G."/>
            <person name="Cuomo C."/>
            <person name="Desiro A."/>
            <person name="Gervers K.A."/>
            <person name="Hundley H."/>
            <person name="Kuo A."/>
            <person name="LaButti K."/>
            <person name="Lang B.F."/>
            <person name="Lipzen A."/>
            <person name="O'Donnell K."/>
            <person name="Pangilinan J."/>
            <person name="Reynolds N."/>
            <person name="Sandor L."/>
            <person name="Smith M.E."/>
            <person name="Tsang A."/>
            <person name="Grigoriev I.V."/>
            <person name="Stajich J.E."/>
            <person name="Spatafora J.W."/>
        </authorList>
    </citation>
    <scope>NUCLEOTIDE SEQUENCE</scope>
    <source>
        <strain evidence="5">RSA 2281</strain>
    </source>
</reference>
<comment type="caution">
    <text evidence="5">The sequence shown here is derived from an EMBL/GenBank/DDBJ whole genome shotgun (WGS) entry which is preliminary data.</text>
</comment>
<feature type="chain" id="PRO_5042093789" description="DUF7137 domain-containing protein" evidence="3">
    <location>
        <begin position="23"/>
        <end position="272"/>
    </location>
</feature>
<accession>A0AAD5K5P3</accession>
<dbReference type="Proteomes" id="UP001209540">
    <property type="component" value="Unassembled WGS sequence"/>
</dbReference>
<evidence type="ECO:0000259" key="4">
    <source>
        <dbReference type="Pfam" id="PF23585"/>
    </source>
</evidence>
<dbReference type="EMBL" id="JAIXMP010000007">
    <property type="protein sequence ID" value="KAI9270583.1"/>
    <property type="molecule type" value="Genomic_DNA"/>
</dbReference>
<evidence type="ECO:0000313" key="6">
    <source>
        <dbReference type="Proteomes" id="UP001209540"/>
    </source>
</evidence>
<feature type="region of interest" description="Disordered" evidence="1">
    <location>
        <begin position="28"/>
        <end position="98"/>
    </location>
</feature>
<evidence type="ECO:0000256" key="1">
    <source>
        <dbReference type="SAM" id="MobiDB-lite"/>
    </source>
</evidence>
<feature type="domain" description="DUF7137" evidence="4">
    <location>
        <begin position="103"/>
        <end position="235"/>
    </location>
</feature>
<reference evidence="5" key="2">
    <citation type="submission" date="2023-02" db="EMBL/GenBank/DDBJ databases">
        <authorList>
            <consortium name="DOE Joint Genome Institute"/>
            <person name="Mondo S.J."/>
            <person name="Chang Y."/>
            <person name="Wang Y."/>
            <person name="Ahrendt S."/>
            <person name="Andreopoulos W."/>
            <person name="Barry K."/>
            <person name="Beard J."/>
            <person name="Benny G.L."/>
            <person name="Blankenship S."/>
            <person name="Bonito G."/>
            <person name="Cuomo C."/>
            <person name="Desiro A."/>
            <person name="Gervers K.A."/>
            <person name="Hundley H."/>
            <person name="Kuo A."/>
            <person name="LaButti K."/>
            <person name="Lang B.F."/>
            <person name="Lipzen A."/>
            <person name="O'Donnell K."/>
            <person name="Pangilinan J."/>
            <person name="Reynolds N."/>
            <person name="Sandor L."/>
            <person name="Smith M.W."/>
            <person name="Tsang A."/>
            <person name="Grigoriev I.V."/>
            <person name="Stajich J.E."/>
            <person name="Spatafora J.W."/>
        </authorList>
    </citation>
    <scope>NUCLEOTIDE SEQUENCE</scope>
    <source>
        <strain evidence="5">RSA 2281</strain>
    </source>
</reference>
<evidence type="ECO:0000313" key="5">
    <source>
        <dbReference type="EMBL" id="KAI9270583.1"/>
    </source>
</evidence>
<keyword evidence="2" id="KW-1133">Transmembrane helix</keyword>
<evidence type="ECO:0000256" key="2">
    <source>
        <dbReference type="SAM" id="Phobius"/>
    </source>
</evidence>
<dbReference type="Pfam" id="PF23585">
    <property type="entry name" value="DUF7137"/>
    <property type="match status" value="1"/>
</dbReference>
<dbReference type="PANTHER" id="PTHR42028:SF1">
    <property type="entry name" value="YALI0E30657P"/>
    <property type="match status" value="1"/>
</dbReference>
<evidence type="ECO:0000256" key="3">
    <source>
        <dbReference type="SAM" id="SignalP"/>
    </source>
</evidence>
<protein>
    <recommendedName>
        <fullName evidence="4">DUF7137 domain-containing protein</fullName>
    </recommendedName>
</protein>
<gene>
    <name evidence="5" type="ORF">BDA99DRAFT_502181</name>
</gene>
<feature type="transmembrane region" description="Helical" evidence="2">
    <location>
        <begin position="249"/>
        <end position="271"/>
    </location>
</feature>
<proteinExistence type="predicted"/>
<dbReference type="PANTHER" id="PTHR42028">
    <property type="entry name" value="CHROMOSOME 1, WHOLE GENOME SHOTGUN SEQUENCE"/>
    <property type="match status" value="1"/>
</dbReference>